<accession>A0AAV7KH29</accession>
<dbReference type="CDD" id="cd05819">
    <property type="entry name" value="NHL"/>
    <property type="match status" value="1"/>
</dbReference>
<reference evidence="3 4" key="1">
    <citation type="journal article" date="2023" name="BMC Biol.">
        <title>The compact genome of the sponge Oopsacas minuta (Hexactinellida) is lacking key metazoan core genes.</title>
        <authorList>
            <person name="Santini S."/>
            <person name="Schenkelaars Q."/>
            <person name="Jourda C."/>
            <person name="Duchesne M."/>
            <person name="Belahbib H."/>
            <person name="Rocher C."/>
            <person name="Selva M."/>
            <person name="Riesgo A."/>
            <person name="Vervoort M."/>
            <person name="Leys S.P."/>
            <person name="Kodjabachian L."/>
            <person name="Le Bivic A."/>
            <person name="Borchiellini C."/>
            <person name="Claverie J.M."/>
            <person name="Renard E."/>
        </authorList>
    </citation>
    <scope>NUCLEOTIDE SEQUENCE [LARGE SCALE GENOMIC DNA]</scope>
    <source>
        <strain evidence="3">SPO-2</strain>
    </source>
</reference>
<evidence type="ECO:0000313" key="4">
    <source>
        <dbReference type="Proteomes" id="UP001165289"/>
    </source>
</evidence>
<comment type="caution">
    <text evidence="3">The sequence shown here is derived from an EMBL/GenBank/DDBJ whole genome shotgun (WGS) entry which is preliminary data.</text>
</comment>
<dbReference type="AlphaFoldDB" id="A0AAV7KH29"/>
<dbReference type="Gene3D" id="2.120.10.30">
    <property type="entry name" value="TolB, C-terminal domain"/>
    <property type="match status" value="2"/>
</dbReference>
<name>A0AAV7KH29_9METZ</name>
<dbReference type="PROSITE" id="PS51125">
    <property type="entry name" value="NHL"/>
    <property type="match status" value="2"/>
</dbReference>
<dbReference type="Pfam" id="PF01436">
    <property type="entry name" value="NHL"/>
    <property type="match status" value="1"/>
</dbReference>
<dbReference type="Proteomes" id="UP001165289">
    <property type="component" value="Unassembled WGS sequence"/>
</dbReference>
<dbReference type="PANTHER" id="PTHR24104">
    <property type="entry name" value="E3 UBIQUITIN-PROTEIN LIGASE NHLRC1-RELATED"/>
    <property type="match status" value="1"/>
</dbReference>
<dbReference type="GO" id="GO:0043161">
    <property type="term" value="P:proteasome-mediated ubiquitin-dependent protein catabolic process"/>
    <property type="evidence" value="ECO:0007669"/>
    <property type="project" value="TreeGrafter"/>
</dbReference>
<dbReference type="PANTHER" id="PTHR24104:SF25">
    <property type="entry name" value="PROTEIN LIN-41"/>
    <property type="match status" value="1"/>
</dbReference>
<dbReference type="GO" id="GO:0061630">
    <property type="term" value="F:ubiquitin protein ligase activity"/>
    <property type="evidence" value="ECO:0007669"/>
    <property type="project" value="TreeGrafter"/>
</dbReference>
<keyword evidence="1" id="KW-0677">Repeat</keyword>
<dbReference type="GO" id="GO:0008270">
    <property type="term" value="F:zinc ion binding"/>
    <property type="evidence" value="ECO:0007669"/>
    <property type="project" value="UniProtKB-KW"/>
</dbReference>
<protein>
    <submittedName>
        <fullName evidence="3">Uncharacterized protein</fullName>
    </submittedName>
</protein>
<organism evidence="3 4">
    <name type="scientific">Oopsacas minuta</name>
    <dbReference type="NCBI Taxonomy" id="111878"/>
    <lineage>
        <taxon>Eukaryota</taxon>
        <taxon>Metazoa</taxon>
        <taxon>Porifera</taxon>
        <taxon>Hexactinellida</taxon>
        <taxon>Hexasterophora</taxon>
        <taxon>Lyssacinosida</taxon>
        <taxon>Leucopsacidae</taxon>
        <taxon>Oopsacas</taxon>
    </lineage>
</organism>
<sequence length="399" mass="45189">MAAVFNVDQKLEALKMEIVRTFDELYQYLSDRRNCILSRLAKMKEGHDKNVELEEAINQLRISKDQILATMTNNLVGGLLDTMKQTLDRNIELRIAEKVKVDNLEFIEFRCYSDKIGKTIAEIDLFEISPEYVRRENPILKVCKRGRGNGESHSPRGIAVDRASNEMYICDNGNSRIQVLNTEGKYLRSFGTDHLKEPYGICLSKEEVFVTDRAKESLVKFSLAGQFLKKTGSRGNTEGRFTSIAGLCHEAGLIYVCDGCLRRIQIFDSNLNFIKQFVHGELIHPTDITVFSDRIYILSQSNNSIHCYNRDCTLHNIIQLTGQEQPMIAAGFFTIDKKGNFLITDNTANEICIFSPQGVMKHILGRGHLPYLCGILLDNSDNIICVNGGMEGKGCFQKY</sequence>
<dbReference type="InterPro" id="IPR001258">
    <property type="entry name" value="NHL_repeat"/>
</dbReference>
<keyword evidence="4" id="KW-1185">Reference proteome</keyword>
<evidence type="ECO:0000256" key="2">
    <source>
        <dbReference type="PROSITE-ProRule" id="PRU00504"/>
    </source>
</evidence>
<dbReference type="InterPro" id="IPR050952">
    <property type="entry name" value="TRIM-NHL_E3_ligases"/>
</dbReference>
<gene>
    <name evidence="3" type="ORF">LOD99_10506</name>
</gene>
<feature type="repeat" description="NHL" evidence="2">
    <location>
        <begin position="228"/>
        <end position="270"/>
    </location>
</feature>
<dbReference type="GO" id="GO:0000209">
    <property type="term" value="P:protein polyubiquitination"/>
    <property type="evidence" value="ECO:0007669"/>
    <property type="project" value="TreeGrafter"/>
</dbReference>
<proteinExistence type="predicted"/>
<dbReference type="InterPro" id="IPR011042">
    <property type="entry name" value="6-blade_b-propeller_TolB-like"/>
</dbReference>
<dbReference type="EMBL" id="JAKMXF010000040">
    <property type="protein sequence ID" value="KAI6660165.1"/>
    <property type="molecule type" value="Genomic_DNA"/>
</dbReference>
<feature type="repeat" description="NHL" evidence="2">
    <location>
        <begin position="141"/>
        <end position="183"/>
    </location>
</feature>
<dbReference type="SUPFAM" id="SSF63829">
    <property type="entry name" value="Calcium-dependent phosphotriesterase"/>
    <property type="match status" value="1"/>
</dbReference>
<evidence type="ECO:0000256" key="1">
    <source>
        <dbReference type="ARBA" id="ARBA00022737"/>
    </source>
</evidence>
<evidence type="ECO:0000313" key="3">
    <source>
        <dbReference type="EMBL" id="KAI6660165.1"/>
    </source>
</evidence>